<evidence type="ECO:0000259" key="2">
    <source>
        <dbReference type="Pfam" id="PF06746"/>
    </source>
</evidence>
<dbReference type="InterPro" id="IPR009605">
    <property type="entry name" value="DUF1216"/>
</dbReference>
<feature type="compositionally biased region" description="Low complexity" evidence="1">
    <location>
        <begin position="80"/>
        <end position="93"/>
    </location>
</feature>
<proteinExistence type="predicted"/>
<dbReference type="Gramene" id="ESQ32627">
    <property type="protein sequence ID" value="ESQ32627"/>
    <property type="gene ID" value="EUTSA_v100054041mg"/>
</dbReference>
<gene>
    <name evidence="3" type="ORF">EUTSA_v100054041mg</name>
</gene>
<feature type="compositionally biased region" description="Basic and acidic residues" evidence="1">
    <location>
        <begin position="100"/>
        <end position="113"/>
    </location>
</feature>
<name>V4KRK2_EUTSA</name>
<organism evidence="3 4">
    <name type="scientific">Eutrema salsugineum</name>
    <name type="common">Saltwater cress</name>
    <name type="synonym">Sisymbrium salsugineum</name>
    <dbReference type="NCBI Taxonomy" id="72664"/>
    <lineage>
        <taxon>Eukaryota</taxon>
        <taxon>Viridiplantae</taxon>
        <taxon>Streptophyta</taxon>
        <taxon>Embryophyta</taxon>
        <taxon>Tracheophyta</taxon>
        <taxon>Spermatophyta</taxon>
        <taxon>Magnoliopsida</taxon>
        <taxon>eudicotyledons</taxon>
        <taxon>Gunneridae</taxon>
        <taxon>Pentapetalae</taxon>
        <taxon>rosids</taxon>
        <taxon>malvids</taxon>
        <taxon>Brassicales</taxon>
        <taxon>Brassicaceae</taxon>
        <taxon>Eutremeae</taxon>
        <taxon>Eutrema</taxon>
    </lineage>
</organism>
<feature type="non-terminal residue" evidence="3">
    <location>
        <position position="1"/>
    </location>
</feature>
<dbReference type="STRING" id="72664.V4KRK2"/>
<sequence length="113" mass="12450">YQQEVMKTLTILQSVMSKAVSEQQSQNDGSLTLTSSQQQAIKDIILKWEQVMSQFVKVATESEKQFSMETSTGHSYHIKSSTSSSTSTSSSNSGPGLDFKPNDESSKMVDDLM</sequence>
<feature type="domain" description="DUF1216" evidence="2">
    <location>
        <begin position="1"/>
        <end position="81"/>
    </location>
</feature>
<protein>
    <recommendedName>
        <fullName evidence="2">DUF1216 domain-containing protein</fullName>
    </recommendedName>
</protein>
<dbReference type="AlphaFoldDB" id="V4KRK2"/>
<evidence type="ECO:0000313" key="4">
    <source>
        <dbReference type="Proteomes" id="UP000030689"/>
    </source>
</evidence>
<evidence type="ECO:0000256" key="1">
    <source>
        <dbReference type="SAM" id="MobiDB-lite"/>
    </source>
</evidence>
<dbReference type="PANTHER" id="PTHR31607">
    <property type="entry name" value="DUF1216 DOMAIN-CONTAINING PROTEIN-RELATED"/>
    <property type="match status" value="1"/>
</dbReference>
<evidence type="ECO:0000313" key="3">
    <source>
        <dbReference type="EMBL" id="ESQ32627.1"/>
    </source>
</evidence>
<reference evidence="3 4" key="1">
    <citation type="journal article" date="2013" name="Front. Plant Sci.">
        <title>The Reference Genome of the Halophytic Plant Eutrema salsugineum.</title>
        <authorList>
            <person name="Yang R."/>
            <person name="Jarvis D.E."/>
            <person name="Chen H."/>
            <person name="Beilstein M.A."/>
            <person name="Grimwood J."/>
            <person name="Jenkins J."/>
            <person name="Shu S."/>
            <person name="Prochnik S."/>
            <person name="Xin M."/>
            <person name="Ma C."/>
            <person name="Schmutz J."/>
            <person name="Wing R.A."/>
            <person name="Mitchell-Olds T."/>
            <person name="Schumaker K.S."/>
            <person name="Wang X."/>
        </authorList>
    </citation>
    <scope>NUCLEOTIDE SEQUENCE [LARGE SCALE GENOMIC DNA]</scope>
</reference>
<dbReference type="EMBL" id="KI517748">
    <property type="protein sequence ID" value="ESQ32627.1"/>
    <property type="molecule type" value="Genomic_DNA"/>
</dbReference>
<dbReference type="KEGG" id="eus:EUTSA_v100054041m"/>
<keyword evidence="4" id="KW-1185">Reference proteome</keyword>
<dbReference type="Proteomes" id="UP000030689">
    <property type="component" value="Unassembled WGS sequence"/>
</dbReference>
<feature type="region of interest" description="Disordered" evidence="1">
    <location>
        <begin position="63"/>
        <end position="113"/>
    </location>
</feature>
<accession>V4KRK2</accession>
<dbReference type="Pfam" id="PF06746">
    <property type="entry name" value="DUF1216"/>
    <property type="match status" value="1"/>
</dbReference>
<dbReference type="PANTHER" id="PTHR31607:SF29">
    <property type="entry name" value="PROTEIN, PUTATIVE (DUF1216)-RELATED"/>
    <property type="match status" value="1"/>
</dbReference>